<evidence type="ECO:0000256" key="5">
    <source>
        <dbReference type="ARBA" id="ARBA00023136"/>
    </source>
</evidence>
<dbReference type="PANTHER" id="PTHR31272:SF4">
    <property type="entry name" value="CYTOCHROME C-TYPE BIOGENESIS PROTEIN HI_1454-RELATED"/>
    <property type="match status" value="1"/>
</dbReference>
<evidence type="ECO:0000313" key="8">
    <source>
        <dbReference type="EMBL" id="MFB9259734.1"/>
    </source>
</evidence>
<dbReference type="EMBL" id="JBHMDY010000004">
    <property type="protein sequence ID" value="MFB9259734.1"/>
    <property type="molecule type" value="Genomic_DNA"/>
</dbReference>
<evidence type="ECO:0000256" key="6">
    <source>
        <dbReference type="SAM" id="Phobius"/>
    </source>
</evidence>
<reference evidence="8 9" key="1">
    <citation type="submission" date="2024-09" db="EMBL/GenBank/DDBJ databases">
        <authorList>
            <person name="Sun Q."/>
            <person name="Mori K."/>
        </authorList>
    </citation>
    <scope>NUCLEOTIDE SEQUENCE [LARGE SCALE GENOMIC DNA]</scope>
    <source>
        <strain evidence="8 9">CCM 7659</strain>
    </source>
</reference>
<feature type="transmembrane region" description="Helical" evidence="6">
    <location>
        <begin position="191"/>
        <end position="213"/>
    </location>
</feature>
<feature type="transmembrane region" description="Helical" evidence="6">
    <location>
        <begin position="145"/>
        <end position="170"/>
    </location>
</feature>
<keyword evidence="5 6" id="KW-0472">Membrane</keyword>
<proteinExistence type="inferred from homology"/>
<feature type="transmembrane region" description="Helical" evidence="6">
    <location>
        <begin position="6"/>
        <end position="33"/>
    </location>
</feature>
<feature type="transmembrane region" description="Helical" evidence="6">
    <location>
        <begin position="73"/>
        <end position="92"/>
    </location>
</feature>
<evidence type="ECO:0000256" key="1">
    <source>
        <dbReference type="ARBA" id="ARBA00004141"/>
    </source>
</evidence>
<evidence type="ECO:0000256" key="3">
    <source>
        <dbReference type="ARBA" id="ARBA00022692"/>
    </source>
</evidence>
<evidence type="ECO:0000313" key="9">
    <source>
        <dbReference type="Proteomes" id="UP001589700"/>
    </source>
</evidence>
<name>A0ABV5JPV1_9ACTN</name>
<comment type="caution">
    <text evidence="8">The sequence shown here is derived from an EMBL/GenBank/DDBJ whole genome shotgun (WGS) entry which is preliminary data.</text>
</comment>
<dbReference type="InterPro" id="IPR003834">
    <property type="entry name" value="Cyt_c_assmbl_TM_dom"/>
</dbReference>
<evidence type="ECO:0000259" key="7">
    <source>
        <dbReference type="Pfam" id="PF02683"/>
    </source>
</evidence>
<comment type="subcellular location">
    <subcellularLocation>
        <location evidence="1">Membrane</location>
        <topology evidence="1">Multi-pass membrane protein</topology>
    </subcellularLocation>
</comment>
<feature type="domain" description="Cytochrome C biogenesis protein transmembrane" evidence="7">
    <location>
        <begin position="6"/>
        <end position="171"/>
    </location>
</feature>
<keyword evidence="3 6" id="KW-0812">Transmembrane</keyword>
<feature type="transmembrane region" description="Helical" evidence="6">
    <location>
        <begin position="113"/>
        <end position="139"/>
    </location>
</feature>
<evidence type="ECO:0000256" key="4">
    <source>
        <dbReference type="ARBA" id="ARBA00022989"/>
    </source>
</evidence>
<dbReference type="PANTHER" id="PTHR31272">
    <property type="entry name" value="CYTOCHROME C-TYPE BIOGENESIS PROTEIN HI_1454-RELATED"/>
    <property type="match status" value="1"/>
</dbReference>
<feature type="transmembrane region" description="Helical" evidence="6">
    <location>
        <begin position="244"/>
        <end position="261"/>
    </location>
</feature>
<feature type="transmembrane region" description="Helical" evidence="6">
    <location>
        <begin position="45"/>
        <end position="67"/>
    </location>
</feature>
<dbReference type="Proteomes" id="UP001589700">
    <property type="component" value="Unassembled WGS sequence"/>
</dbReference>
<dbReference type="RefSeq" id="WP_182632336.1">
    <property type="nucleotide sequence ID" value="NZ_JAALDM010000134.1"/>
</dbReference>
<evidence type="ECO:0000256" key="2">
    <source>
        <dbReference type="ARBA" id="ARBA00006143"/>
    </source>
</evidence>
<keyword evidence="9" id="KW-1185">Reference proteome</keyword>
<organism evidence="8 9">
    <name type="scientific">Dietzia aerolata</name>
    <dbReference type="NCBI Taxonomy" id="595984"/>
    <lineage>
        <taxon>Bacteria</taxon>
        <taxon>Bacillati</taxon>
        <taxon>Actinomycetota</taxon>
        <taxon>Actinomycetes</taxon>
        <taxon>Mycobacteriales</taxon>
        <taxon>Dietziaceae</taxon>
        <taxon>Dietzia</taxon>
    </lineage>
</organism>
<keyword evidence="4 6" id="KW-1133">Transmembrane helix</keyword>
<comment type="similarity">
    <text evidence="2">Belongs to the DsbD family.</text>
</comment>
<dbReference type="Pfam" id="PF02683">
    <property type="entry name" value="DsbD_TM"/>
    <property type="match status" value="1"/>
</dbReference>
<gene>
    <name evidence="8" type="ORF">ACFFVD_07955</name>
</gene>
<dbReference type="InterPro" id="IPR051790">
    <property type="entry name" value="Cytochrome_c-biogenesis_DsbD"/>
</dbReference>
<protein>
    <submittedName>
        <fullName evidence="8">Cytochrome c biogenesis CcdA family protein</fullName>
    </submittedName>
</protein>
<accession>A0ABV5JPV1</accession>
<sequence>MEIGLLGAFLGGVLTLLSPCTAMLLPAFFSYAFTNPRALLARTGVFYLGLITTLVPLGVLAGTLGAFVSQHRFTFVTVASVIVIILGALMLLNVRIPFLRAGAGSEGTSVTAVYALGTVYGLAGVCAGPLLGAVLTVAAVSGTALTGGIIVLVFAAGMALPLLVLALLWGRFPAVKRLVRPREVTVGRWSNTWTGIIGGLLTIGVGILLLVTAGTTDLTGILGASDQAALEGAVLEGAGSIPDWVVIAVAAAIAAIGWLIVRRRRDRRPRGPEILGRASAAIRLRRTNLDP</sequence>